<organism evidence="1 2">
    <name type="scientific">Dubosiella muris</name>
    <dbReference type="NCBI Taxonomy" id="3038133"/>
    <lineage>
        <taxon>Bacteria</taxon>
        <taxon>Bacillati</taxon>
        <taxon>Bacillota</taxon>
        <taxon>Erysipelotrichia</taxon>
        <taxon>Erysipelotrichales</taxon>
        <taxon>Erysipelotrichaceae</taxon>
        <taxon>Dubosiella</taxon>
    </lineage>
</organism>
<sequence>MSLTDLALENYAAGYNCSEAIIRACDAYYGLDLHEEDLKMMAGFGSGMYTGLTCGALCASIAALSKMTVETKAHDHLDTLRPYSQKVVAAFNKKLGATQCAQVKPVHYTKAFKCRETVRLASESLEEVMDEIARIEEK</sequence>
<dbReference type="EMBL" id="SRYG01000014">
    <property type="protein sequence ID" value="TGY65702.1"/>
    <property type="molecule type" value="Genomic_DNA"/>
</dbReference>
<evidence type="ECO:0000313" key="1">
    <source>
        <dbReference type="EMBL" id="TGY65702.1"/>
    </source>
</evidence>
<name>A0AC61R7M2_9FIRM</name>
<reference evidence="1" key="1">
    <citation type="submission" date="2019-04" db="EMBL/GenBank/DDBJ databases">
        <title>Microbes associate with the intestines of laboratory mice.</title>
        <authorList>
            <person name="Navarre W."/>
            <person name="Wong E."/>
            <person name="Huang K."/>
            <person name="Tropini C."/>
            <person name="Ng K."/>
            <person name="Yu B."/>
        </authorList>
    </citation>
    <scope>NUCLEOTIDE SEQUENCE</scope>
    <source>
        <strain evidence="1">NM09_H32</strain>
    </source>
</reference>
<dbReference type="Proteomes" id="UP000308836">
    <property type="component" value="Unassembled WGS sequence"/>
</dbReference>
<proteinExistence type="predicted"/>
<gene>
    <name evidence="1" type="ORF">E5336_07680</name>
</gene>
<keyword evidence="2" id="KW-1185">Reference proteome</keyword>
<accession>A0AC61R7M2</accession>
<evidence type="ECO:0000313" key="2">
    <source>
        <dbReference type="Proteomes" id="UP000308836"/>
    </source>
</evidence>
<protein>
    <submittedName>
        <fullName evidence="1">Uncharacterized protein</fullName>
    </submittedName>
</protein>
<comment type="caution">
    <text evidence="1">The sequence shown here is derived from an EMBL/GenBank/DDBJ whole genome shotgun (WGS) entry which is preliminary data.</text>
</comment>